<dbReference type="RefSeq" id="WP_184684915.1">
    <property type="nucleotide sequence ID" value="NZ_JACHLL010000006.1"/>
</dbReference>
<dbReference type="AlphaFoldDB" id="A0A7X0ESW6"/>
<keyword evidence="3" id="KW-1185">Reference proteome</keyword>
<accession>A0A7X0ESW6</accession>
<keyword evidence="1" id="KW-1133">Transmembrane helix</keyword>
<protein>
    <submittedName>
        <fullName evidence="2">Cytochrome c biogenesis protein CcdA</fullName>
    </submittedName>
</protein>
<organism evidence="2 3">
    <name type="scientific">Pseudomonas fluvialis</name>
    <dbReference type="NCBI Taxonomy" id="1793966"/>
    <lineage>
        <taxon>Bacteria</taxon>
        <taxon>Pseudomonadati</taxon>
        <taxon>Pseudomonadota</taxon>
        <taxon>Gammaproteobacteria</taxon>
        <taxon>Pseudomonadales</taxon>
        <taxon>Pseudomonadaceae</taxon>
        <taxon>Pseudomonas</taxon>
    </lineage>
</organism>
<dbReference type="EMBL" id="JACHLL010000006">
    <property type="protein sequence ID" value="MBB6343007.1"/>
    <property type="molecule type" value="Genomic_DNA"/>
</dbReference>
<gene>
    <name evidence="2" type="ORF">HNP49_003195</name>
</gene>
<comment type="caution">
    <text evidence="2">The sequence shown here is derived from an EMBL/GenBank/DDBJ whole genome shotgun (WGS) entry which is preliminary data.</text>
</comment>
<keyword evidence="1" id="KW-0812">Transmembrane</keyword>
<evidence type="ECO:0000313" key="3">
    <source>
        <dbReference type="Proteomes" id="UP000557193"/>
    </source>
</evidence>
<keyword evidence="1" id="KW-0472">Membrane</keyword>
<feature type="transmembrane region" description="Helical" evidence="1">
    <location>
        <begin position="49"/>
        <end position="70"/>
    </location>
</feature>
<sequence>MFTRNRHPDNHVLDPIVKPLASKAFLILISLAAIGAGITFSVVHENWSWINRFGAVVIVVGLLFTMSPLFSNGIYKSQSSAGRFADLHTDGTPIITTAEERKIGNNVALGIIITAIGTLTNAFGDLLGNCVYGF</sequence>
<feature type="transmembrane region" description="Helical" evidence="1">
    <location>
        <begin position="20"/>
        <end position="43"/>
    </location>
</feature>
<name>A0A7X0ESW6_9PSED</name>
<dbReference type="Proteomes" id="UP000557193">
    <property type="component" value="Unassembled WGS sequence"/>
</dbReference>
<evidence type="ECO:0000313" key="2">
    <source>
        <dbReference type="EMBL" id="MBB6343007.1"/>
    </source>
</evidence>
<evidence type="ECO:0000256" key="1">
    <source>
        <dbReference type="SAM" id="Phobius"/>
    </source>
</evidence>
<reference evidence="2 3" key="1">
    <citation type="submission" date="2020-08" db="EMBL/GenBank/DDBJ databases">
        <title>Functional genomics of gut bacteria from endangered species of beetles.</title>
        <authorList>
            <person name="Carlos-Shanley C."/>
        </authorList>
    </citation>
    <scope>NUCLEOTIDE SEQUENCE [LARGE SCALE GENOMIC DNA]</scope>
    <source>
        <strain evidence="2 3">S00202</strain>
    </source>
</reference>
<proteinExistence type="predicted"/>